<comment type="caution">
    <text evidence="2">The sequence shown here is derived from an EMBL/GenBank/DDBJ whole genome shotgun (WGS) entry which is preliminary data.</text>
</comment>
<dbReference type="GO" id="GO:0003964">
    <property type="term" value="F:RNA-directed DNA polymerase activity"/>
    <property type="evidence" value="ECO:0007669"/>
    <property type="project" value="UniProtKB-KW"/>
</dbReference>
<dbReference type="EMBL" id="MPTB01000107">
    <property type="protein sequence ID" value="OMD34897.1"/>
    <property type="molecule type" value="Genomic_DNA"/>
</dbReference>
<dbReference type="NCBIfam" id="TIGR04416">
    <property type="entry name" value="group_II_RT_mat"/>
    <property type="match status" value="1"/>
</dbReference>
<keyword evidence="2" id="KW-0808">Transferase</keyword>
<dbReference type="InterPro" id="IPR013597">
    <property type="entry name" value="Mat_intron_G2"/>
</dbReference>
<dbReference type="InterPro" id="IPR030931">
    <property type="entry name" value="Group_II_RT_mat"/>
</dbReference>
<gene>
    <name evidence="2" type="ORF">BSK56_33400</name>
</gene>
<dbReference type="RefSeq" id="WP_038587459.1">
    <property type="nucleotide sequence ID" value="NZ_MPTB01000107.1"/>
</dbReference>
<dbReference type="InterPro" id="IPR000477">
    <property type="entry name" value="RT_dom"/>
</dbReference>
<dbReference type="Pfam" id="PF08388">
    <property type="entry name" value="GIIM"/>
    <property type="match status" value="1"/>
</dbReference>
<name>A0ABX3GUE2_PAEBO</name>
<keyword evidence="2" id="KW-0695">RNA-directed DNA polymerase</keyword>
<dbReference type="PROSITE" id="PS50878">
    <property type="entry name" value="RT_POL"/>
    <property type="match status" value="1"/>
</dbReference>
<dbReference type="SUPFAM" id="SSF56672">
    <property type="entry name" value="DNA/RNA polymerases"/>
    <property type="match status" value="1"/>
</dbReference>
<keyword evidence="2" id="KW-0548">Nucleotidyltransferase</keyword>
<dbReference type="CDD" id="cd01651">
    <property type="entry name" value="RT_G2_intron"/>
    <property type="match status" value="1"/>
</dbReference>
<protein>
    <submittedName>
        <fullName evidence="2">Group II intron reverse transcriptase/maturase</fullName>
    </submittedName>
</protein>
<dbReference type="InterPro" id="IPR051083">
    <property type="entry name" value="GrpII_Intron_Splice-Mob/Def"/>
</dbReference>
<keyword evidence="3" id="KW-1185">Reference proteome</keyword>
<dbReference type="InterPro" id="IPR043502">
    <property type="entry name" value="DNA/RNA_pol_sf"/>
</dbReference>
<dbReference type="PANTHER" id="PTHR34047:SF8">
    <property type="entry name" value="PROTEIN YKFC"/>
    <property type="match status" value="1"/>
</dbReference>
<sequence length="432" mass="50741">MQTKLARIANIAKENPKESFTSLYHLLNEELLTQCHLELDGSKATGVDQVTKAIYEENLESNIKNLVERLKRKSYRPQPVRRAYIPKDEKSTRPLGIPSYEDKIVQLGLNKILQAIYEQDFLNLSYGFRPGRNCHDALKALNRNIEYGRTSYIVDADIRSFFTKVNHEWLMKFLGVRIADSHIQRLVRRFLKAGIMEQGRWEPTEAGTPQGSIVSPVLANLYLHYALDLWFEVVVKKACRGEASMIRYADDYVCCFQYKVDAERFYEALIKRLAKFDLEIAEEKTKILEFGRFAEENRKRKGQGKPKTFDFLGFTHYCSRSSKGKFRVKRKTSAKKFKSKVKAFKNWLRTERHQDVEELMKTIRAKLIGHYRYYGITDNSRAMSVYKFQISKTLLKWLNRRSQRRSFTADKYNLFLQRNPLPEPKIYVNIYG</sequence>
<feature type="domain" description="Reverse transcriptase" evidence="1">
    <location>
        <begin position="66"/>
        <end position="316"/>
    </location>
</feature>
<dbReference type="PANTHER" id="PTHR34047">
    <property type="entry name" value="NUCLEAR INTRON MATURASE 1, MITOCHONDRIAL-RELATED"/>
    <property type="match status" value="1"/>
</dbReference>
<evidence type="ECO:0000313" key="2">
    <source>
        <dbReference type="EMBL" id="OMD34897.1"/>
    </source>
</evidence>
<dbReference type="Proteomes" id="UP000187412">
    <property type="component" value="Unassembled WGS sequence"/>
</dbReference>
<reference evidence="2 3" key="1">
    <citation type="submission" date="2016-10" db="EMBL/GenBank/DDBJ databases">
        <title>Paenibacillus species isolates.</title>
        <authorList>
            <person name="Beno S.M."/>
        </authorList>
    </citation>
    <scope>NUCLEOTIDE SEQUENCE [LARGE SCALE GENOMIC DNA]</scope>
    <source>
        <strain evidence="2 3">FSL H7-0744</strain>
    </source>
</reference>
<proteinExistence type="predicted"/>
<accession>A0ABX3GUE2</accession>
<evidence type="ECO:0000313" key="3">
    <source>
        <dbReference type="Proteomes" id="UP000187412"/>
    </source>
</evidence>
<evidence type="ECO:0000259" key="1">
    <source>
        <dbReference type="PROSITE" id="PS50878"/>
    </source>
</evidence>
<organism evidence="2 3">
    <name type="scientific">Paenibacillus borealis</name>
    <dbReference type="NCBI Taxonomy" id="160799"/>
    <lineage>
        <taxon>Bacteria</taxon>
        <taxon>Bacillati</taxon>
        <taxon>Bacillota</taxon>
        <taxon>Bacilli</taxon>
        <taxon>Bacillales</taxon>
        <taxon>Paenibacillaceae</taxon>
        <taxon>Paenibacillus</taxon>
    </lineage>
</organism>
<dbReference type="Pfam" id="PF00078">
    <property type="entry name" value="RVT_1"/>
    <property type="match status" value="1"/>
</dbReference>